<dbReference type="Pfam" id="PF23620">
    <property type="entry name" value="KIAA0319"/>
    <property type="match status" value="1"/>
</dbReference>
<dbReference type="AlphaFoldDB" id="A0AAW2I026"/>
<keyword evidence="5" id="KW-0677">Repeat</keyword>
<name>A0AAW2I026_9NEOP</name>
<feature type="domain" description="PKD/Chitinase" evidence="10">
    <location>
        <begin position="361"/>
        <end position="451"/>
    </location>
</feature>
<evidence type="ECO:0000256" key="5">
    <source>
        <dbReference type="ARBA" id="ARBA00022737"/>
    </source>
</evidence>
<evidence type="ECO:0000256" key="4">
    <source>
        <dbReference type="ARBA" id="ARBA00022729"/>
    </source>
</evidence>
<comment type="subcellular location">
    <subcellularLocation>
        <location evidence="1">Cell membrane</location>
    </subcellularLocation>
</comment>
<dbReference type="InterPro" id="IPR013980">
    <property type="entry name" value="MANSC_dom"/>
</dbReference>
<comment type="caution">
    <text evidence="12">The sequence shown here is derived from an EMBL/GenBank/DDBJ whole genome shotgun (WGS) entry which is preliminary data.</text>
</comment>
<evidence type="ECO:0000256" key="8">
    <source>
        <dbReference type="ARBA" id="ARBA00023180"/>
    </source>
</evidence>
<keyword evidence="3" id="KW-0812">Transmembrane</keyword>
<gene>
    <name evidence="12" type="ORF">PYX00_002996</name>
</gene>
<dbReference type="FunFam" id="2.60.40.10:FF:000257">
    <property type="entry name" value="Dyslexia-associated protein KIAA0319-like"/>
    <property type="match status" value="2"/>
</dbReference>
<dbReference type="Pfam" id="PF23597">
    <property type="entry name" value="KIAA0319_N"/>
    <property type="match status" value="1"/>
</dbReference>
<dbReference type="InterPro" id="IPR013783">
    <property type="entry name" value="Ig-like_fold"/>
</dbReference>
<feature type="domain" description="PKD/Chitinase" evidence="10">
    <location>
        <begin position="457"/>
        <end position="547"/>
    </location>
</feature>
<dbReference type="GO" id="GO:0031410">
    <property type="term" value="C:cytoplasmic vesicle"/>
    <property type="evidence" value="ECO:0007669"/>
    <property type="project" value="TreeGrafter"/>
</dbReference>
<dbReference type="PANTHER" id="PTHR46182:SF2">
    <property type="entry name" value="FI19480P1"/>
    <property type="match status" value="1"/>
</dbReference>
<evidence type="ECO:0000256" key="1">
    <source>
        <dbReference type="ARBA" id="ARBA00004236"/>
    </source>
</evidence>
<dbReference type="InterPro" id="IPR022409">
    <property type="entry name" value="PKD/Chitinase_dom"/>
</dbReference>
<evidence type="ECO:0008006" key="13">
    <source>
        <dbReference type="Google" id="ProtNLM"/>
    </source>
</evidence>
<dbReference type="GO" id="GO:0001764">
    <property type="term" value="P:neuron migration"/>
    <property type="evidence" value="ECO:0007669"/>
    <property type="project" value="TreeGrafter"/>
</dbReference>
<dbReference type="InterPro" id="IPR029865">
    <property type="entry name" value="KIAA0319-like"/>
</dbReference>
<evidence type="ECO:0000256" key="6">
    <source>
        <dbReference type="ARBA" id="ARBA00022989"/>
    </source>
</evidence>
<dbReference type="Gene3D" id="2.60.40.10">
    <property type="entry name" value="Immunoglobulins"/>
    <property type="match status" value="5"/>
</dbReference>
<keyword evidence="4" id="KW-0732">Signal</keyword>
<dbReference type="PANTHER" id="PTHR46182">
    <property type="entry name" value="FI19480P1"/>
    <property type="match status" value="1"/>
</dbReference>
<feature type="region of interest" description="Disordered" evidence="9">
    <location>
        <begin position="233"/>
        <end position="254"/>
    </location>
</feature>
<evidence type="ECO:0000256" key="3">
    <source>
        <dbReference type="ARBA" id="ARBA00022692"/>
    </source>
</evidence>
<dbReference type="InterPro" id="IPR035986">
    <property type="entry name" value="PKD_dom_sf"/>
</dbReference>
<reference evidence="12" key="1">
    <citation type="journal article" date="2024" name="Gigascience">
        <title>Chromosome-level genome of the poultry shaft louse Menopon gallinae provides insight into the host-switching and adaptive evolution of parasitic lice.</title>
        <authorList>
            <person name="Xu Y."/>
            <person name="Ma L."/>
            <person name="Liu S."/>
            <person name="Liang Y."/>
            <person name="Liu Q."/>
            <person name="He Z."/>
            <person name="Tian L."/>
            <person name="Duan Y."/>
            <person name="Cai W."/>
            <person name="Li H."/>
            <person name="Song F."/>
        </authorList>
    </citation>
    <scope>NUCLEOTIDE SEQUENCE</scope>
    <source>
        <strain evidence="12">Cailab_2023a</strain>
    </source>
</reference>
<evidence type="ECO:0000259" key="10">
    <source>
        <dbReference type="SMART" id="SM00089"/>
    </source>
</evidence>
<dbReference type="InterPro" id="IPR056502">
    <property type="entry name" value="KIAA0319-like_C"/>
</dbReference>
<keyword evidence="8" id="KW-0325">Glycoprotein</keyword>
<evidence type="ECO:0000256" key="2">
    <source>
        <dbReference type="ARBA" id="ARBA00022475"/>
    </source>
</evidence>
<organism evidence="12">
    <name type="scientific">Menopon gallinae</name>
    <name type="common">poultry shaft louse</name>
    <dbReference type="NCBI Taxonomy" id="328185"/>
    <lineage>
        <taxon>Eukaryota</taxon>
        <taxon>Metazoa</taxon>
        <taxon>Ecdysozoa</taxon>
        <taxon>Arthropoda</taxon>
        <taxon>Hexapoda</taxon>
        <taxon>Insecta</taxon>
        <taxon>Pterygota</taxon>
        <taxon>Neoptera</taxon>
        <taxon>Paraneoptera</taxon>
        <taxon>Psocodea</taxon>
        <taxon>Troctomorpha</taxon>
        <taxon>Phthiraptera</taxon>
        <taxon>Amblycera</taxon>
        <taxon>Menoponidae</taxon>
        <taxon>Menopon</taxon>
    </lineage>
</organism>
<feature type="domain" description="PKD/Chitinase" evidence="10">
    <location>
        <begin position="265"/>
        <end position="353"/>
    </location>
</feature>
<dbReference type="EMBL" id="JARGDH010000002">
    <property type="protein sequence ID" value="KAL0275002.1"/>
    <property type="molecule type" value="Genomic_DNA"/>
</dbReference>
<keyword evidence="7" id="KW-0472">Membrane</keyword>
<evidence type="ECO:0000256" key="7">
    <source>
        <dbReference type="ARBA" id="ARBA00023136"/>
    </source>
</evidence>
<evidence type="ECO:0000259" key="11">
    <source>
        <dbReference type="SMART" id="SM00765"/>
    </source>
</evidence>
<feature type="domain" description="Seven cysteines N-terminal" evidence="11">
    <location>
        <begin position="50"/>
        <end position="136"/>
    </location>
</feature>
<dbReference type="SUPFAM" id="SSF49299">
    <property type="entry name" value="PKD domain"/>
    <property type="match status" value="4"/>
</dbReference>
<keyword evidence="6" id="KW-1133">Transmembrane helix</keyword>
<feature type="region of interest" description="Disordered" evidence="9">
    <location>
        <begin position="925"/>
        <end position="944"/>
    </location>
</feature>
<dbReference type="CDD" id="cd00146">
    <property type="entry name" value="PKD"/>
    <property type="match status" value="4"/>
</dbReference>
<feature type="domain" description="PKD/Chitinase" evidence="10">
    <location>
        <begin position="553"/>
        <end position="641"/>
    </location>
</feature>
<dbReference type="Pfam" id="PF22352">
    <property type="entry name" value="K319L-like_PKD"/>
    <property type="match status" value="5"/>
</dbReference>
<proteinExistence type="predicted"/>
<dbReference type="InterPro" id="IPR011106">
    <property type="entry name" value="MANSC_N"/>
</dbReference>
<dbReference type="FunFam" id="2.60.40.10:FF:000061">
    <property type="entry name" value="Dyslexia-associated protein KIAA0319 homolog"/>
    <property type="match status" value="2"/>
</dbReference>
<evidence type="ECO:0000256" key="9">
    <source>
        <dbReference type="SAM" id="MobiDB-lite"/>
    </source>
</evidence>
<evidence type="ECO:0000313" key="12">
    <source>
        <dbReference type="EMBL" id="KAL0275002.1"/>
    </source>
</evidence>
<accession>A0AAW2I026</accession>
<dbReference type="SMART" id="SM00089">
    <property type="entry name" value="PKD"/>
    <property type="match status" value="5"/>
</dbReference>
<dbReference type="SMART" id="SM00765">
    <property type="entry name" value="MANEC"/>
    <property type="match status" value="1"/>
</dbReference>
<sequence length="954" mass="105138">MFHKSVLCLKKLNCASPVKHLLSAMLYSDVRGLFFILYNVAIVASQGYPVLDADCDKLYPKLWIQYAPRGNASAGLYVKYPNINSVNLCLESCCSSHKCNVMFMHGKDCFHIKCFSNEECIPMYRTDLRNISMMLVAPLPPQTNWAEVLPDEMIISDFSPREEDDMIMSAEPNYYLSRDKECELGIELNCGKYEECVPQSTAGNRRRSGVCECLEGYVRNEVGYCERRDISSKYDATPSSPSQPIRPVNADSDATSNKSLKPLLVSVVSKTVQLPEDEVTLSAYVVPPGGENYVFNWILISQPKGGNSGTMTDKNGDSLKLSHLVEGVYQFNVTVSAPGAYGETNATVTVLPPRRINKLPVAIITPKYQTVKLPKNVTVLDGSTSYDDDGIISWHWDLEKGPLGYQPILDDSSTLQLKDLKIPGNYTFKLTVEDTDHKTNFTTANITVVKVMDYPPEAYAGQDVIVFLPVNNVTLNGNMSTDDKGIVSWEWTKSPSNQDKAVDMQKTRTPYLELSNLEEGMYTFVLKVTDSSGQFSTSDVRVFVKPPTNKPPIANAGEDVVVSLPRTWVTLDASRSSDDIKIASYHWKQISGPSKVVFTPSNASKTNASELTRGVYELQVTVVDSDGNATSDSVLVTVNQNENAPPKANAGGDQTIVLPVSVVVLNGSGSSDDLAIKKWEWIRDGSSLTLGRVISDSDKTPILMLTDLIPGRYVFRLKVTDGQGLSDEDTVSIIVKPDPYLLHLVELTLNIEGSSLTVAQEQSLEANLALLLRDATIHVRELRREQNTGRAVLVFYVGQHDDKTILSGPQVVKILKEKLKRDSGLLEVSVANIQTAVCQNNCSGHGSCDQSTRLCLCEAFWMQNLIRKHFGDGDSNCDWSILELAGGLGSGSGFTLIHSGEDSAVRVLNKSVMVSESETDSDVLFNRRDKSNGDTRNGNRPRNGFIKLGRRIKT</sequence>
<dbReference type="FunFam" id="2.60.40.10:FF:001655">
    <property type="entry name" value="Blast:Dyslexia-associated protein KIAA0319"/>
    <property type="match status" value="1"/>
</dbReference>
<feature type="domain" description="PKD/Chitinase" evidence="10">
    <location>
        <begin position="651"/>
        <end position="738"/>
    </location>
</feature>
<protein>
    <recommendedName>
        <fullName evidence="13">Dyslexia-associated protein KIAA0319-like protein</fullName>
    </recommendedName>
</protein>
<keyword evidence="2" id="KW-1003">Cell membrane</keyword>
<dbReference type="GO" id="GO:0005886">
    <property type="term" value="C:plasma membrane"/>
    <property type="evidence" value="ECO:0007669"/>
    <property type="project" value="UniProtKB-SubCell"/>
</dbReference>